<dbReference type="Proteomes" id="UP000009073">
    <property type="component" value="Chromosome"/>
</dbReference>
<dbReference type="KEGG" id="tau:Tola_1925"/>
<sequence length="132" mass="15195">MPKMTEMEFNSVKNNFISEFAFEQALKTFADDVNKSIADTLAIKEFRPIALDFERRMRESNQEPYVYCRNLINDLSGYTQKGFKKLMKAGRKDLTVEFLVSDPRHQSLFSDAAGINVVKAANERITNPAYWA</sequence>
<evidence type="ECO:0000313" key="2">
    <source>
        <dbReference type="Proteomes" id="UP000009073"/>
    </source>
</evidence>
<evidence type="ECO:0000313" key="1">
    <source>
        <dbReference type="EMBL" id="ACQ93526.1"/>
    </source>
</evidence>
<reference evidence="1 2" key="2">
    <citation type="journal article" date="2011" name="Stand. Genomic Sci.">
        <title>Complete genome sequence of Tolumonas auensis type strain (TA 4).</title>
        <authorList>
            <person name="Chertkov O."/>
            <person name="Copeland A."/>
            <person name="Lucas S."/>
            <person name="Lapidus A."/>
            <person name="Berry K.W."/>
            <person name="Detter J.C."/>
            <person name="Del Rio T.G."/>
            <person name="Hammon N."/>
            <person name="Dalin E."/>
            <person name="Tice H."/>
            <person name="Pitluck S."/>
            <person name="Richardson P."/>
            <person name="Bruce D."/>
            <person name="Goodwin L."/>
            <person name="Han C."/>
            <person name="Tapia R."/>
            <person name="Saunders E."/>
            <person name="Schmutz J."/>
            <person name="Brettin T."/>
            <person name="Larimer F."/>
            <person name="Land M."/>
            <person name="Hauser L."/>
            <person name="Spring S."/>
            <person name="Rohde M."/>
            <person name="Kyrpides N.C."/>
            <person name="Ivanova N."/>
            <person name="Goker M."/>
            <person name="Beller H.R."/>
            <person name="Klenk H.P."/>
            <person name="Woyke T."/>
        </authorList>
    </citation>
    <scope>NUCLEOTIDE SEQUENCE [LARGE SCALE GENOMIC DNA]</scope>
    <source>
        <strain evidence="2">DSM 9187 / TA4</strain>
    </source>
</reference>
<accession>C4LG09</accession>
<proteinExistence type="predicted"/>
<gene>
    <name evidence="1" type="ordered locus">Tola_1925</name>
</gene>
<dbReference type="AlphaFoldDB" id="C4LG09"/>
<name>C4LG09_TOLAT</name>
<dbReference type="HOGENOM" id="CLU_1916140_0_0_6"/>
<organism evidence="1 2">
    <name type="scientific">Tolumonas auensis (strain DSM 9187 / NBRC 110442 / TA 4)</name>
    <dbReference type="NCBI Taxonomy" id="595494"/>
    <lineage>
        <taxon>Bacteria</taxon>
        <taxon>Pseudomonadati</taxon>
        <taxon>Pseudomonadota</taxon>
        <taxon>Gammaproteobacteria</taxon>
        <taxon>Aeromonadales</taxon>
        <taxon>Aeromonadaceae</taxon>
        <taxon>Tolumonas</taxon>
    </lineage>
</organism>
<dbReference type="EMBL" id="CP001616">
    <property type="protein sequence ID" value="ACQ93526.1"/>
    <property type="molecule type" value="Genomic_DNA"/>
</dbReference>
<protein>
    <submittedName>
        <fullName evidence="1">Uncharacterized protein</fullName>
    </submittedName>
</protein>
<dbReference type="RefSeq" id="WP_015878994.1">
    <property type="nucleotide sequence ID" value="NC_012691.1"/>
</dbReference>
<reference evidence="2" key="1">
    <citation type="submission" date="2009-05" db="EMBL/GenBank/DDBJ databases">
        <title>Complete sequence of Tolumonas auensis DSM 9187.</title>
        <authorList>
            <consortium name="US DOE Joint Genome Institute"/>
            <person name="Lucas S."/>
            <person name="Copeland A."/>
            <person name="Lapidus A."/>
            <person name="Glavina del Rio T."/>
            <person name="Tice H."/>
            <person name="Bruce D."/>
            <person name="Goodwin L."/>
            <person name="Pitluck S."/>
            <person name="Chertkov O."/>
            <person name="Brettin T."/>
            <person name="Detter J.C."/>
            <person name="Han C."/>
            <person name="Larimer F."/>
            <person name="Land M."/>
            <person name="Hauser L."/>
            <person name="Kyrpides N."/>
            <person name="Mikhailova N."/>
            <person name="Spring S."/>
            <person name="Beller H."/>
        </authorList>
    </citation>
    <scope>NUCLEOTIDE SEQUENCE [LARGE SCALE GENOMIC DNA]</scope>
    <source>
        <strain evidence="2">DSM 9187 / TA4</strain>
    </source>
</reference>
<keyword evidence="2" id="KW-1185">Reference proteome</keyword>